<dbReference type="GO" id="GO:0033108">
    <property type="term" value="P:mitochondrial respiratory chain complex assembly"/>
    <property type="evidence" value="ECO:0007669"/>
    <property type="project" value="TreeGrafter"/>
</dbReference>
<comment type="similarity">
    <text evidence="4">Belongs to the CHCHD7 family.</text>
</comment>
<organism evidence="7 8">
    <name type="scientific">Trichonephila clavata</name>
    <name type="common">Joro spider</name>
    <name type="synonym">Nephila clavata</name>
    <dbReference type="NCBI Taxonomy" id="2740835"/>
    <lineage>
        <taxon>Eukaryota</taxon>
        <taxon>Metazoa</taxon>
        <taxon>Ecdysozoa</taxon>
        <taxon>Arthropoda</taxon>
        <taxon>Chelicerata</taxon>
        <taxon>Arachnida</taxon>
        <taxon>Araneae</taxon>
        <taxon>Araneomorphae</taxon>
        <taxon>Entelegynae</taxon>
        <taxon>Araneoidea</taxon>
        <taxon>Nephilidae</taxon>
        <taxon>Trichonephila</taxon>
    </lineage>
</organism>
<feature type="region of interest" description="Disordered" evidence="6">
    <location>
        <begin position="76"/>
        <end position="101"/>
    </location>
</feature>
<comment type="caution">
    <text evidence="7">The sequence shown here is derived from an EMBL/GenBank/DDBJ whole genome shotgun (WGS) entry which is preliminary data.</text>
</comment>
<keyword evidence="2" id="KW-0496">Mitochondrion</keyword>
<dbReference type="PROSITE" id="PS51808">
    <property type="entry name" value="CHCH"/>
    <property type="match status" value="1"/>
</dbReference>
<dbReference type="GO" id="GO:0005758">
    <property type="term" value="C:mitochondrial intermembrane space"/>
    <property type="evidence" value="ECO:0007669"/>
    <property type="project" value="UniProtKB-SubCell"/>
</dbReference>
<proteinExistence type="inferred from homology"/>
<evidence type="ECO:0000256" key="5">
    <source>
        <dbReference type="ARBA" id="ARBA00039509"/>
    </source>
</evidence>
<reference evidence="7" key="1">
    <citation type="submission" date="2020-07" db="EMBL/GenBank/DDBJ databases">
        <title>Multicomponent nature underlies the extraordinary mechanical properties of spider dragline silk.</title>
        <authorList>
            <person name="Kono N."/>
            <person name="Nakamura H."/>
            <person name="Mori M."/>
            <person name="Yoshida Y."/>
            <person name="Ohtoshi R."/>
            <person name="Malay A.D."/>
            <person name="Moran D.A.P."/>
            <person name="Tomita M."/>
            <person name="Numata K."/>
            <person name="Arakawa K."/>
        </authorList>
    </citation>
    <scope>NUCLEOTIDE SEQUENCE</scope>
</reference>
<dbReference type="EMBL" id="BMAO01016477">
    <property type="protein sequence ID" value="GFR08898.1"/>
    <property type="molecule type" value="Genomic_DNA"/>
</dbReference>
<keyword evidence="8" id="KW-1185">Reference proteome</keyword>
<comment type="subcellular location">
    <subcellularLocation>
        <location evidence="1">Mitochondrion intermembrane space</location>
    </subcellularLocation>
</comment>
<name>A0A8X6GRA7_TRICU</name>
<keyword evidence="3" id="KW-1015">Disulfide bond</keyword>
<evidence type="ECO:0000256" key="3">
    <source>
        <dbReference type="ARBA" id="ARBA00023157"/>
    </source>
</evidence>
<dbReference type="OrthoDB" id="9971592at2759"/>
<accession>A0A8X6GRA7</accession>
<sequence length="101" mass="12393">MTTNFHQISNSEKFDEAKAQFKERVIRLNPCHKERDLSLNCLDEYYYARDKCQPYFDNYNNCRRFWGFVTKQRRKEGIKPHLPEPEDRDKVKAQYLPRYKP</sequence>
<dbReference type="PANTHER" id="PTHR46811:SF1">
    <property type="entry name" value="COILED-COIL-HELIX-COILED-COIL-HELIX DOMAIN-CONTAINING PROTEIN 7"/>
    <property type="match status" value="1"/>
</dbReference>
<evidence type="ECO:0000313" key="7">
    <source>
        <dbReference type="EMBL" id="GFR08898.1"/>
    </source>
</evidence>
<dbReference type="PANTHER" id="PTHR46811">
    <property type="entry name" value="COILED-COIL-HELIX-COILED-COIL-HELIX DOMAIN-CONTAINING PROTEIN 7"/>
    <property type="match status" value="1"/>
</dbReference>
<dbReference type="Proteomes" id="UP000887116">
    <property type="component" value="Unassembled WGS sequence"/>
</dbReference>
<protein>
    <recommendedName>
        <fullName evidence="5">Coiled-coil-helix-coiled-coil-helix domain-containing protein 7</fullName>
    </recommendedName>
</protein>
<evidence type="ECO:0000256" key="4">
    <source>
        <dbReference type="ARBA" id="ARBA00038205"/>
    </source>
</evidence>
<gene>
    <name evidence="7" type="primary">AVEN_24605_1</name>
    <name evidence="7" type="ORF">TNCT_504401</name>
</gene>
<dbReference type="InterPro" id="IPR051040">
    <property type="entry name" value="COX23"/>
</dbReference>
<dbReference type="AlphaFoldDB" id="A0A8X6GRA7"/>
<evidence type="ECO:0000256" key="2">
    <source>
        <dbReference type="ARBA" id="ARBA00023128"/>
    </source>
</evidence>
<evidence type="ECO:0000313" key="8">
    <source>
        <dbReference type="Proteomes" id="UP000887116"/>
    </source>
</evidence>
<dbReference type="SUPFAM" id="SSF47072">
    <property type="entry name" value="Cysteine alpha-hairpin motif"/>
    <property type="match status" value="1"/>
</dbReference>
<dbReference type="InterPro" id="IPR009069">
    <property type="entry name" value="Cys_alpha_HP_mot_SF"/>
</dbReference>
<feature type="compositionally biased region" description="Basic and acidic residues" evidence="6">
    <location>
        <begin position="76"/>
        <end position="92"/>
    </location>
</feature>
<evidence type="ECO:0000256" key="6">
    <source>
        <dbReference type="SAM" id="MobiDB-lite"/>
    </source>
</evidence>
<evidence type="ECO:0000256" key="1">
    <source>
        <dbReference type="ARBA" id="ARBA00004569"/>
    </source>
</evidence>